<protein>
    <submittedName>
        <fullName evidence="1">Photorhabdus luminescens subsp. laumondii TTO1 complete genome segment 16/17</fullName>
    </submittedName>
</protein>
<proteinExistence type="predicted"/>
<gene>
    <name evidence="1" type="ordered locus">plu4493</name>
</gene>
<dbReference type="KEGG" id="plu:plu4493"/>
<accession>Q7MZ15</accession>
<organism evidence="1 2">
    <name type="scientific">Photorhabdus laumondii subsp. laumondii (strain DSM 15139 / CIP 105565 / TT01)</name>
    <name type="common">Photorhabdus luminescens subsp. laumondii</name>
    <dbReference type="NCBI Taxonomy" id="243265"/>
    <lineage>
        <taxon>Bacteria</taxon>
        <taxon>Pseudomonadati</taxon>
        <taxon>Pseudomonadota</taxon>
        <taxon>Gammaproteobacteria</taxon>
        <taxon>Enterobacterales</taxon>
        <taxon>Morganellaceae</taxon>
        <taxon>Photorhabdus</taxon>
    </lineage>
</organism>
<keyword evidence="2" id="KW-1185">Reference proteome</keyword>
<dbReference type="EMBL" id="BX571874">
    <property type="protein sequence ID" value="CAE16865.1"/>
    <property type="molecule type" value="Genomic_DNA"/>
</dbReference>
<dbReference type="Proteomes" id="UP000002514">
    <property type="component" value="Chromosome"/>
</dbReference>
<evidence type="ECO:0000313" key="1">
    <source>
        <dbReference type="EMBL" id="CAE16865.1"/>
    </source>
</evidence>
<dbReference type="AlphaFoldDB" id="Q7MZ15"/>
<evidence type="ECO:0000313" key="2">
    <source>
        <dbReference type="Proteomes" id="UP000002514"/>
    </source>
</evidence>
<reference evidence="2" key="1">
    <citation type="journal article" date="2003" name="Nat. Biotechnol.">
        <title>The genome sequence of the entomopathogenic bacterium Photorhabdus luminescens.</title>
        <authorList>
            <person name="Duchaud E."/>
            <person name="Rusniok C."/>
            <person name="Frangeul L."/>
            <person name="Buchrieser C."/>
            <person name="Givaudan A."/>
            <person name="Taourit S."/>
            <person name="Bocs S."/>
            <person name="Boursaux-Eude C."/>
            <person name="Chandler M."/>
            <person name="Charles J.-F."/>
            <person name="Dassa E."/>
            <person name="Derose R."/>
            <person name="Derzelle S."/>
            <person name="Freyssinet G."/>
            <person name="Gaudriault S."/>
            <person name="Medigue C."/>
            <person name="Lanois A."/>
            <person name="Powell K."/>
            <person name="Siguier P."/>
            <person name="Vincent R."/>
            <person name="Wingate V."/>
            <person name="Zouine M."/>
            <person name="Glaser P."/>
            <person name="Boemare N."/>
            <person name="Danchin A."/>
            <person name="Kunst F."/>
        </authorList>
    </citation>
    <scope>NUCLEOTIDE SEQUENCE [LARGE SCALE GENOMIC DNA]</scope>
    <source>
        <strain evidence="2">DSM 15139 / CIP 105565 / TT01</strain>
    </source>
</reference>
<dbReference type="eggNOG" id="COG3515">
    <property type="taxonomic scope" value="Bacteria"/>
</dbReference>
<sequence>MMTIWTLKQIVALAQANSSPYRELYAGLSPESATLLDLPVLSHERLMEIVHNKDAIRFFNTDTSAGIIYQSSATTCLSYTNILTRPRVIELFPHRLISIKNTT</sequence>
<name>Q7MZ15_PHOLL</name>
<dbReference type="HOGENOM" id="CLU_2261129_0_0_6"/>